<dbReference type="InterPro" id="IPR015374">
    <property type="entry name" value="ChAPs"/>
</dbReference>
<comment type="caution">
    <text evidence="2">The sequence shown here is derived from an EMBL/GenBank/DDBJ whole genome shotgun (WGS) entry which is preliminary data.</text>
</comment>
<dbReference type="AlphaFoldDB" id="R4X7B5"/>
<dbReference type="Gene3D" id="1.25.40.10">
    <property type="entry name" value="Tetratricopeptide repeat domain"/>
    <property type="match status" value="1"/>
</dbReference>
<proteinExistence type="predicted"/>
<dbReference type="STRING" id="1097556.R4X7B5"/>
<dbReference type="GO" id="GO:0034044">
    <property type="term" value="C:exomer complex"/>
    <property type="evidence" value="ECO:0007669"/>
    <property type="project" value="UniProtKB-ARBA"/>
</dbReference>
<dbReference type="SUPFAM" id="SSF48452">
    <property type="entry name" value="TPR-like"/>
    <property type="match status" value="1"/>
</dbReference>
<name>R4X7B5_TAPDE</name>
<dbReference type="InterPro" id="IPR011990">
    <property type="entry name" value="TPR-like_helical_dom_sf"/>
</dbReference>
<dbReference type="PANTHER" id="PTHR31975">
    <property type="entry name" value="BUD SITE SELECTION PROTEIN 7-RELATED"/>
    <property type="match status" value="1"/>
</dbReference>
<evidence type="ECO:0000256" key="1">
    <source>
        <dbReference type="SAM" id="MobiDB-lite"/>
    </source>
</evidence>
<dbReference type="VEuPathDB" id="FungiDB:TAPDE_000632"/>
<accession>R4X7B5</accession>
<dbReference type="EMBL" id="CAHR02000020">
    <property type="protein sequence ID" value="CCG80968.1"/>
    <property type="molecule type" value="Genomic_DNA"/>
</dbReference>
<protein>
    <submittedName>
        <fullName evidence="2">Bud site selection protein</fullName>
    </submittedName>
</protein>
<dbReference type="PANTHER" id="PTHR31975:SF1">
    <property type="entry name" value="BUD SITE SELECTION PROTEIN 7-RELATED"/>
    <property type="match status" value="1"/>
</dbReference>
<gene>
    <name evidence="2" type="ORF">TAPDE_000632</name>
</gene>
<keyword evidence="3" id="KW-1185">Reference proteome</keyword>
<sequence length="660" mass="74947">MSVSGFLRDVPEFIENELGEAILARSEGAASFKELGPPDLIYLTKSSGKSGSKDTGSYHFVTGVDASSSASLAAYLNTLTYAIGEGKYNPKSTGWRIISGVYSCYNAFSRVDMRVEVKFPGKTETYFIDDRGTKKDNPSPGMWLETYLCSVLRALLYSDDANYRLSGWRKLNPIPDLDSESKFIDAVEKLFADSWQLGSEPDIQIATPVTNHLITALTKYFNYTGRFTSAINLFEKLRVQNPEVISLLIGAYIDMDEETKAVAAMTESLLTTPLDHVLLDIECQYLQKKGRDDLALQIAKRAVNCAPSEFASWARLTEVYIGLDEYEQALLTLNSCPMFTYYEKDTYRLPIARTASLPIPPAANTEEILNETNPAQQDADQALLRLPAPALRGTFAKAYELLSKLVTRVGWDDLLKYRSHVFVMEEEYRTQKVPAQANGGNVPRDEPTAGHPHTGDESAANTVSEPPSAQEPRESEKENAAAQAQDPDTFPFQDKRLCERWLDNLFMVLYEDLRVYTIWRAELVHFRTQNLNYRKTGLEWEILGDLAWRLYHPVEAEEAYQAAVEQQFSAKSWQRLLSIYQDRGDYENALTCVIKINTHNHRWYGEFSPELFRRMRRMIDDEGLVKVQNINASKTLPRPALDLMDKYFTFANKFQWDVSK</sequence>
<dbReference type="Pfam" id="PF09295">
    <property type="entry name" value="ChAPs"/>
    <property type="match status" value="1"/>
</dbReference>
<evidence type="ECO:0000313" key="3">
    <source>
        <dbReference type="Proteomes" id="UP000013776"/>
    </source>
</evidence>
<reference evidence="2 3" key="1">
    <citation type="journal article" date="2013" name="MBio">
        <title>Genome sequencing of the plant pathogen Taphrina deformans, the causal agent of peach leaf curl.</title>
        <authorList>
            <person name="Cisse O.H."/>
            <person name="Almeida J.M.G.C.F."/>
            <person name="Fonseca A."/>
            <person name="Kumar A.A."/>
            <person name="Salojaervi J."/>
            <person name="Overmyer K."/>
            <person name="Hauser P.M."/>
            <person name="Pagni M."/>
        </authorList>
    </citation>
    <scope>NUCLEOTIDE SEQUENCE [LARGE SCALE GENOMIC DNA]</scope>
    <source>
        <strain evidence="3">PYCC 5710 / ATCC 11124 / CBS 356.35 / IMI 108563 / JCM 9778 / NBRC 8474</strain>
    </source>
</reference>
<feature type="compositionally biased region" description="Basic and acidic residues" evidence="1">
    <location>
        <begin position="443"/>
        <end position="456"/>
    </location>
</feature>
<evidence type="ECO:0000313" key="2">
    <source>
        <dbReference type="EMBL" id="CCG80968.1"/>
    </source>
</evidence>
<dbReference type="OrthoDB" id="434695at2759"/>
<organism evidence="2 3">
    <name type="scientific">Taphrina deformans (strain PYCC 5710 / ATCC 11124 / CBS 356.35 / IMI 108563 / JCM 9778 / NBRC 8474)</name>
    <name type="common">Peach leaf curl fungus</name>
    <name type="synonym">Lalaria deformans</name>
    <dbReference type="NCBI Taxonomy" id="1097556"/>
    <lineage>
        <taxon>Eukaryota</taxon>
        <taxon>Fungi</taxon>
        <taxon>Dikarya</taxon>
        <taxon>Ascomycota</taxon>
        <taxon>Taphrinomycotina</taxon>
        <taxon>Taphrinomycetes</taxon>
        <taxon>Taphrinales</taxon>
        <taxon>Taphrinaceae</taxon>
        <taxon>Taphrina</taxon>
    </lineage>
</organism>
<dbReference type="Proteomes" id="UP000013776">
    <property type="component" value="Unassembled WGS sequence"/>
</dbReference>
<feature type="region of interest" description="Disordered" evidence="1">
    <location>
        <begin position="433"/>
        <end position="488"/>
    </location>
</feature>
<dbReference type="eggNOG" id="ENOG502QSKI">
    <property type="taxonomic scope" value="Eukaryota"/>
</dbReference>
<dbReference type="GO" id="GO:0006893">
    <property type="term" value="P:Golgi to plasma membrane transport"/>
    <property type="evidence" value="ECO:0007669"/>
    <property type="project" value="TreeGrafter"/>
</dbReference>